<sequence length="414" mass="45597">MDSSLNLTSTTVKLAHQASRQLAVAGGLARRQGVMAMAQGLQANFDEILEANTLDLEMSREMAVPELMIDWLKLTPERLETTVSTLKQLAKIADPTRRVINARYQLEPAQTYCQLMPLGTIALIYEAFPELAAIAAGMCLKTGNSLILRGCSAASHSNIVIAKILQNALESAHLPPECLGIISSDLGASIQELVTQDQYLNLIVPYGRPSLIQQVTEQATAPVLKTAMGNCYLYWSASGDLELVRHLISDSHNSEPDPVNAIEKVIIHSQKKSSSVLSLFSSLQEQGFQLRGDAHLITEFPEYLKPARDSEWGQAYLTKTVTFRYANNLTEAIALINRYSSGHADCLVTESYEESRQFVQEVDSALVYVNASPRFSRNPNQGENIFFGISNQKGYRQGLIGLETFTTLKQIVQG</sequence>
<dbReference type="EMBL" id="CP003653">
    <property type="protein sequence ID" value="AFZ37021.1"/>
    <property type="molecule type" value="Genomic_DNA"/>
</dbReference>
<evidence type="ECO:0000259" key="8">
    <source>
        <dbReference type="Pfam" id="PF00171"/>
    </source>
</evidence>
<dbReference type="GO" id="GO:0005737">
    <property type="term" value="C:cytoplasm"/>
    <property type="evidence" value="ECO:0007669"/>
    <property type="project" value="UniProtKB-SubCell"/>
</dbReference>
<keyword evidence="5 7" id="KW-0560">Oxidoreductase</keyword>
<comment type="similarity">
    <text evidence="7">Belongs to the gamma-glutamyl phosphate reductase family.</text>
</comment>
<dbReference type="PATRIC" id="fig|111780.3.peg.3650"/>
<name>K9XY39_STAC7</name>
<dbReference type="NCBIfam" id="NF001221">
    <property type="entry name" value="PRK00197.1"/>
    <property type="match status" value="1"/>
</dbReference>
<evidence type="ECO:0000256" key="1">
    <source>
        <dbReference type="ARBA" id="ARBA00004985"/>
    </source>
</evidence>
<dbReference type="SUPFAM" id="SSF53720">
    <property type="entry name" value="ALDH-like"/>
    <property type="match status" value="1"/>
</dbReference>
<evidence type="ECO:0000256" key="6">
    <source>
        <dbReference type="ARBA" id="ARBA00049024"/>
    </source>
</evidence>
<dbReference type="CDD" id="cd07079">
    <property type="entry name" value="ALDH_F18-19_ProA-GPR"/>
    <property type="match status" value="1"/>
</dbReference>
<evidence type="ECO:0000256" key="4">
    <source>
        <dbReference type="ARBA" id="ARBA00022857"/>
    </source>
</evidence>
<dbReference type="PIRSF" id="PIRSF000151">
    <property type="entry name" value="GPR"/>
    <property type="match status" value="1"/>
</dbReference>
<dbReference type="HOGENOM" id="CLU_030231_0_0_3"/>
<accession>K9XY39</accession>
<dbReference type="EC" id="1.2.1.41" evidence="7"/>
<comment type="subcellular location">
    <subcellularLocation>
        <location evidence="7">Cytoplasm</location>
    </subcellularLocation>
</comment>
<dbReference type="GO" id="GO:0050661">
    <property type="term" value="F:NADP binding"/>
    <property type="evidence" value="ECO:0007669"/>
    <property type="project" value="InterPro"/>
</dbReference>
<dbReference type="OrthoDB" id="502371at2"/>
<reference evidence="10" key="1">
    <citation type="journal article" date="2013" name="Proc. Natl. Acad. Sci. U.S.A.">
        <title>Improving the coverage of the cyanobacterial phylum using diversity-driven genome sequencing.</title>
        <authorList>
            <person name="Shih P.M."/>
            <person name="Wu D."/>
            <person name="Latifi A."/>
            <person name="Axen S.D."/>
            <person name="Fewer D.P."/>
            <person name="Talla E."/>
            <person name="Calteau A."/>
            <person name="Cai F."/>
            <person name="Tandeau de Marsac N."/>
            <person name="Rippka R."/>
            <person name="Herdman M."/>
            <person name="Sivonen K."/>
            <person name="Coursin T."/>
            <person name="Laurent T."/>
            <person name="Goodwin L."/>
            <person name="Nolan M."/>
            <person name="Davenport K.W."/>
            <person name="Han C.S."/>
            <person name="Rubin E.M."/>
            <person name="Eisen J.A."/>
            <person name="Woyke T."/>
            <person name="Gugger M."/>
            <person name="Kerfeld C.A."/>
        </authorList>
    </citation>
    <scope>NUCLEOTIDE SEQUENCE [LARGE SCALE GENOMIC DNA]</scope>
    <source>
        <strain evidence="10">ATCC 29371 / PCC 7437</strain>
    </source>
</reference>
<evidence type="ECO:0000256" key="2">
    <source>
        <dbReference type="ARBA" id="ARBA00022605"/>
    </source>
</evidence>
<dbReference type="STRING" id="111780.Sta7437_3523"/>
<evidence type="ECO:0000256" key="7">
    <source>
        <dbReference type="HAMAP-Rule" id="MF_00412"/>
    </source>
</evidence>
<dbReference type="GO" id="GO:0055129">
    <property type="term" value="P:L-proline biosynthetic process"/>
    <property type="evidence" value="ECO:0007669"/>
    <property type="project" value="UniProtKB-UniRule"/>
</dbReference>
<evidence type="ECO:0000256" key="3">
    <source>
        <dbReference type="ARBA" id="ARBA00022650"/>
    </source>
</evidence>
<dbReference type="InterPro" id="IPR016161">
    <property type="entry name" value="Ald_DH/histidinol_DH"/>
</dbReference>
<keyword evidence="3 7" id="KW-0641">Proline biosynthesis</keyword>
<dbReference type="KEGG" id="scs:Sta7437_3523"/>
<dbReference type="Gene3D" id="3.40.605.10">
    <property type="entry name" value="Aldehyde Dehydrogenase, Chain A, domain 1"/>
    <property type="match status" value="1"/>
</dbReference>
<dbReference type="AlphaFoldDB" id="K9XY39"/>
<protein>
    <recommendedName>
        <fullName evidence="7">Gamma-glutamyl phosphate reductase</fullName>
        <shortName evidence="7">GPR</shortName>
        <ecNumber evidence="7">1.2.1.41</ecNumber>
    </recommendedName>
    <alternativeName>
        <fullName evidence="7">Glutamate-5-semialdehyde dehydrogenase</fullName>
    </alternativeName>
    <alternativeName>
        <fullName evidence="7">Glutamyl-gamma-semialdehyde dehydrogenase</fullName>
        <shortName evidence="7">GSA dehydrogenase</shortName>
    </alternativeName>
</protein>
<comment type="catalytic activity">
    <reaction evidence="6 7">
        <text>L-glutamate 5-semialdehyde + phosphate + NADP(+) = L-glutamyl 5-phosphate + NADPH + H(+)</text>
        <dbReference type="Rhea" id="RHEA:19541"/>
        <dbReference type="ChEBI" id="CHEBI:15378"/>
        <dbReference type="ChEBI" id="CHEBI:43474"/>
        <dbReference type="ChEBI" id="CHEBI:57783"/>
        <dbReference type="ChEBI" id="CHEBI:58066"/>
        <dbReference type="ChEBI" id="CHEBI:58274"/>
        <dbReference type="ChEBI" id="CHEBI:58349"/>
        <dbReference type="EC" id="1.2.1.41"/>
    </reaction>
</comment>
<evidence type="ECO:0000313" key="10">
    <source>
        <dbReference type="Proteomes" id="UP000010473"/>
    </source>
</evidence>
<dbReference type="InterPro" id="IPR015590">
    <property type="entry name" value="Aldehyde_DH_dom"/>
</dbReference>
<dbReference type="InterPro" id="IPR016163">
    <property type="entry name" value="Ald_DH_C"/>
</dbReference>
<dbReference type="HAMAP" id="MF_00412">
    <property type="entry name" value="ProA"/>
    <property type="match status" value="1"/>
</dbReference>
<dbReference type="InterPro" id="IPR000965">
    <property type="entry name" value="GPR_dom"/>
</dbReference>
<comment type="function">
    <text evidence="7">Catalyzes the NADPH-dependent reduction of L-glutamate 5-phosphate into L-glutamate 5-semialdehyde and phosphate. The product spontaneously undergoes cyclization to form 1-pyrroline-5-carboxylate.</text>
</comment>
<dbReference type="InterPro" id="IPR012134">
    <property type="entry name" value="Glu-5-SA_DH"/>
</dbReference>
<dbReference type="eggNOG" id="COG0014">
    <property type="taxonomic scope" value="Bacteria"/>
</dbReference>
<dbReference type="PANTHER" id="PTHR11063:SF8">
    <property type="entry name" value="DELTA-1-PYRROLINE-5-CARBOXYLATE SYNTHASE"/>
    <property type="match status" value="1"/>
</dbReference>
<proteinExistence type="inferred from homology"/>
<gene>
    <name evidence="7" type="primary">proA</name>
    <name evidence="9" type="ordered locus">Sta7437_3523</name>
</gene>
<evidence type="ECO:0000313" key="9">
    <source>
        <dbReference type="EMBL" id="AFZ37021.1"/>
    </source>
</evidence>
<comment type="pathway">
    <text evidence="1 7">Amino-acid biosynthesis; L-proline biosynthesis; L-glutamate 5-semialdehyde from L-glutamate: step 2/2.</text>
</comment>
<dbReference type="Pfam" id="PF00171">
    <property type="entry name" value="Aldedh"/>
    <property type="match status" value="1"/>
</dbReference>
<dbReference type="InterPro" id="IPR016162">
    <property type="entry name" value="Ald_DH_N"/>
</dbReference>
<keyword evidence="7" id="KW-0963">Cytoplasm</keyword>
<keyword evidence="4 7" id="KW-0521">NADP</keyword>
<organism evidence="9 10">
    <name type="scientific">Stanieria cyanosphaera (strain ATCC 29371 / PCC 7437)</name>
    <dbReference type="NCBI Taxonomy" id="111780"/>
    <lineage>
        <taxon>Bacteria</taxon>
        <taxon>Bacillati</taxon>
        <taxon>Cyanobacteriota</taxon>
        <taxon>Cyanophyceae</taxon>
        <taxon>Pleurocapsales</taxon>
        <taxon>Dermocarpellaceae</taxon>
        <taxon>Stanieria</taxon>
    </lineage>
</organism>
<dbReference type="RefSeq" id="WP_015194683.1">
    <property type="nucleotide sequence ID" value="NC_019748.1"/>
</dbReference>
<dbReference type="Proteomes" id="UP000010473">
    <property type="component" value="Chromosome"/>
</dbReference>
<keyword evidence="10" id="KW-1185">Reference proteome</keyword>
<feature type="domain" description="Aldehyde dehydrogenase" evidence="8">
    <location>
        <begin position="11"/>
        <end position="226"/>
    </location>
</feature>
<dbReference type="UniPathway" id="UPA00098">
    <property type="reaction ID" value="UER00360"/>
</dbReference>
<keyword evidence="2 7" id="KW-0028">Amino-acid biosynthesis</keyword>
<evidence type="ECO:0000256" key="5">
    <source>
        <dbReference type="ARBA" id="ARBA00023002"/>
    </source>
</evidence>
<dbReference type="GO" id="GO:0004350">
    <property type="term" value="F:glutamate-5-semialdehyde dehydrogenase activity"/>
    <property type="evidence" value="ECO:0007669"/>
    <property type="project" value="UniProtKB-UniRule"/>
</dbReference>
<dbReference type="Gene3D" id="3.40.309.10">
    <property type="entry name" value="Aldehyde Dehydrogenase, Chain A, domain 2"/>
    <property type="match status" value="1"/>
</dbReference>
<dbReference type="PANTHER" id="PTHR11063">
    <property type="entry name" value="GLUTAMATE SEMIALDEHYDE DEHYDROGENASE"/>
    <property type="match status" value="1"/>
</dbReference>